<evidence type="ECO:0000256" key="2">
    <source>
        <dbReference type="SAM" id="SignalP"/>
    </source>
</evidence>
<dbReference type="SMART" id="SM00849">
    <property type="entry name" value="Lactamase_B"/>
    <property type="match status" value="1"/>
</dbReference>
<reference evidence="5" key="1">
    <citation type="submission" date="2016-11" db="EMBL/GenBank/DDBJ databases">
        <authorList>
            <person name="Varghese N."/>
            <person name="Submissions S."/>
        </authorList>
    </citation>
    <scope>NUCLEOTIDE SEQUENCE [LARGE SCALE GENOMIC DNA]</scope>
    <source>
        <strain evidence="5">DSM 24786</strain>
    </source>
</reference>
<dbReference type="CDD" id="cd16282">
    <property type="entry name" value="metallo-hydrolase-like_MBL-fold"/>
    <property type="match status" value="1"/>
</dbReference>
<dbReference type="RefSeq" id="WP_072301734.1">
    <property type="nucleotide sequence ID" value="NZ_FPIY01000001.1"/>
</dbReference>
<protein>
    <submittedName>
        <fullName evidence="4">Glyoxylase, beta-lactamase superfamily II</fullName>
    </submittedName>
</protein>
<dbReference type="PANTHER" id="PTHR42951">
    <property type="entry name" value="METALLO-BETA-LACTAMASE DOMAIN-CONTAINING"/>
    <property type="match status" value="1"/>
</dbReference>
<evidence type="ECO:0000259" key="3">
    <source>
        <dbReference type="SMART" id="SM00849"/>
    </source>
</evidence>
<dbReference type="STRING" id="76595.SAMN05660313_00019"/>
<keyword evidence="5" id="KW-1185">Reference proteome</keyword>
<proteinExistence type="inferred from homology"/>
<accession>A0A1K1LRG6</accession>
<dbReference type="Gene3D" id="3.60.15.10">
    <property type="entry name" value="Ribonuclease Z/Hydroxyacylglutathione hydrolase-like"/>
    <property type="match status" value="1"/>
</dbReference>
<dbReference type="Pfam" id="PF00753">
    <property type="entry name" value="Lactamase_B"/>
    <property type="match status" value="1"/>
</dbReference>
<dbReference type="GO" id="GO:0017001">
    <property type="term" value="P:antibiotic catabolic process"/>
    <property type="evidence" value="ECO:0007669"/>
    <property type="project" value="UniProtKB-ARBA"/>
</dbReference>
<evidence type="ECO:0000313" key="4">
    <source>
        <dbReference type="EMBL" id="SFW13513.1"/>
    </source>
</evidence>
<organism evidence="4 5">
    <name type="scientific">Cellulophaga fucicola</name>
    <dbReference type="NCBI Taxonomy" id="76595"/>
    <lineage>
        <taxon>Bacteria</taxon>
        <taxon>Pseudomonadati</taxon>
        <taxon>Bacteroidota</taxon>
        <taxon>Flavobacteriia</taxon>
        <taxon>Flavobacteriales</taxon>
        <taxon>Flavobacteriaceae</taxon>
        <taxon>Cellulophaga</taxon>
    </lineage>
</organism>
<dbReference type="SUPFAM" id="SSF56281">
    <property type="entry name" value="Metallo-hydrolase/oxidoreductase"/>
    <property type="match status" value="1"/>
</dbReference>
<evidence type="ECO:0000313" key="5">
    <source>
        <dbReference type="Proteomes" id="UP000183257"/>
    </source>
</evidence>
<dbReference type="OrthoDB" id="9769598at2"/>
<feature type="chain" id="PRO_5012724222" evidence="2">
    <location>
        <begin position="22"/>
        <end position="299"/>
    </location>
</feature>
<dbReference type="Proteomes" id="UP000183257">
    <property type="component" value="Unassembled WGS sequence"/>
</dbReference>
<dbReference type="InterPro" id="IPR001279">
    <property type="entry name" value="Metallo-B-lactamas"/>
</dbReference>
<comment type="similarity">
    <text evidence="1">Belongs to the metallo-beta-lactamase superfamily. Class-B beta-lactamase family.</text>
</comment>
<sequence length="299" mass="33198">MKTVKFQFLMLFLFVGVSVTAQSKEVIIQVQKVTPQVYMLVGQGGNIGVFVGEDNVLMIDDQFSRLSPKIKAAIETITTKPIAYLINTHMHGDHTGGNANFNDATTMVIAHHKVRERLEQQNTEALSAKKIDSLTAKNMLPELTFSDNMLLYDGNETIMAIHVHNAHTDGDSQIYFSDNNVLHMGDTYFAGKYPYIDLSRGGSVDGYIAALKNGAMLANADTKIIPGHGELSNKKELLEYIKTLETIYSSVMKEIKAGKSLEEVVANKAITAPFDATYDWSFISAEKIRTTFYKSLKNK</sequence>
<gene>
    <name evidence="4" type="ORF">SAMN05660313_00019</name>
</gene>
<feature type="domain" description="Metallo-beta-lactamase" evidence="3">
    <location>
        <begin position="44"/>
        <end position="228"/>
    </location>
</feature>
<name>A0A1K1LRG6_9FLAO</name>
<evidence type="ECO:0000256" key="1">
    <source>
        <dbReference type="ARBA" id="ARBA00005250"/>
    </source>
</evidence>
<feature type="signal peptide" evidence="2">
    <location>
        <begin position="1"/>
        <end position="21"/>
    </location>
</feature>
<dbReference type="EMBL" id="FPIY01000001">
    <property type="protein sequence ID" value="SFW13513.1"/>
    <property type="molecule type" value="Genomic_DNA"/>
</dbReference>
<dbReference type="InterPro" id="IPR050855">
    <property type="entry name" value="NDM-1-like"/>
</dbReference>
<dbReference type="AlphaFoldDB" id="A0A1K1LRG6"/>
<dbReference type="InterPro" id="IPR036866">
    <property type="entry name" value="RibonucZ/Hydroxyglut_hydro"/>
</dbReference>
<keyword evidence="2" id="KW-0732">Signal</keyword>
<dbReference type="PANTHER" id="PTHR42951:SF4">
    <property type="entry name" value="ACYL-COENZYME A THIOESTERASE MBLAC2"/>
    <property type="match status" value="1"/>
</dbReference>